<dbReference type="Pfam" id="PF00293">
    <property type="entry name" value="NUDIX"/>
    <property type="match status" value="1"/>
</dbReference>
<proteinExistence type="inferred from homology"/>
<dbReference type="CDD" id="cd04665">
    <property type="entry name" value="NUDIX_RppH"/>
    <property type="match status" value="1"/>
</dbReference>
<dbReference type="GO" id="GO:0046872">
    <property type="term" value="F:metal ion binding"/>
    <property type="evidence" value="ECO:0007669"/>
    <property type="project" value="UniProtKB-KW"/>
</dbReference>
<reference evidence="8 9" key="1">
    <citation type="submission" date="2018-03" db="EMBL/GenBank/DDBJ databases">
        <authorList>
            <person name="Keele B.F."/>
        </authorList>
    </citation>
    <scope>NUCLEOTIDE SEQUENCE [LARGE SCALE GENOMIC DNA]</scope>
    <source>
        <strain evidence="8">ZCTH4_d</strain>
    </source>
</reference>
<dbReference type="InterPro" id="IPR014078">
    <property type="entry name" value="Nudix_YtkD"/>
</dbReference>
<evidence type="ECO:0000256" key="2">
    <source>
        <dbReference type="ARBA" id="ARBA00005582"/>
    </source>
</evidence>
<evidence type="ECO:0000256" key="3">
    <source>
        <dbReference type="ARBA" id="ARBA00022723"/>
    </source>
</evidence>
<name>A0A3E0K798_9BACI</name>
<evidence type="ECO:0000256" key="6">
    <source>
        <dbReference type="RuleBase" id="RU003476"/>
    </source>
</evidence>
<comment type="cofactor">
    <cofactor evidence="1">
        <name>Mg(2+)</name>
        <dbReference type="ChEBI" id="CHEBI:18420"/>
    </cofactor>
</comment>
<comment type="caution">
    <text evidence="8">The sequence shown here is derived from an EMBL/GenBank/DDBJ whole genome shotgun (WGS) entry which is preliminary data.</text>
</comment>
<dbReference type="PANTHER" id="PTHR43758:SF8">
    <property type="entry name" value="8-OXO-DGTP DIPHOSPHATASE YTKD-RELATED"/>
    <property type="match status" value="1"/>
</dbReference>
<dbReference type="RefSeq" id="WP_020156863.1">
    <property type="nucleotide sequence ID" value="NZ_JBAIZG010000042.1"/>
</dbReference>
<dbReference type="PROSITE" id="PS00893">
    <property type="entry name" value="NUDIX_BOX"/>
    <property type="match status" value="1"/>
</dbReference>
<gene>
    <name evidence="8" type="primary">ytkD</name>
    <name evidence="8" type="ORF">C6P37_02650</name>
</gene>
<dbReference type="AlphaFoldDB" id="A0A3E0K798"/>
<dbReference type="InterPro" id="IPR020084">
    <property type="entry name" value="NUDIX_hydrolase_CS"/>
</dbReference>
<dbReference type="InterPro" id="IPR020476">
    <property type="entry name" value="Nudix_hydrolase"/>
</dbReference>
<keyword evidence="5" id="KW-0460">Magnesium</keyword>
<evidence type="ECO:0000259" key="7">
    <source>
        <dbReference type="PROSITE" id="PS51462"/>
    </source>
</evidence>
<dbReference type="SUPFAM" id="SSF55811">
    <property type="entry name" value="Nudix"/>
    <property type="match status" value="1"/>
</dbReference>
<dbReference type="PANTHER" id="PTHR43758">
    <property type="entry name" value="7,8-DIHYDRO-8-OXOGUANINE TRIPHOSPHATASE"/>
    <property type="match status" value="1"/>
</dbReference>
<dbReference type="PROSITE" id="PS51462">
    <property type="entry name" value="NUDIX"/>
    <property type="match status" value="1"/>
</dbReference>
<dbReference type="GO" id="GO:0016818">
    <property type="term" value="F:hydrolase activity, acting on acid anhydrides, in phosphorus-containing anhydrides"/>
    <property type="evidence" value="ECO:0007669"/>
    <property type="project" value="TreeGrafter"/>
</dbReference>
<dbReference type="EMBL" id="QEWE01000009">
    <property type="protein sequence ID" value="REJ30625.1"/>
    <property type="molecule type" value="Genomic_DNA"/>
</dbReference>
<feature type="domain" description="Nudix hydrolase" evidence="7">
    <location>
        <begin position="11"/>
        <end position="145"/>
    </location>
</feature>
<comment type="similarity">
    <text evidence="2 6">Belongs to the Nudix hydrolase family.</text>
</comment>
<keyword evidence="3" id="KW-0479">Metal-binding</keyword>
<dbReference type="Proteomes" id="UP000257014">
    <property type="component" value="Unassembled WGS sequence"/>
</dbReference>
<protein>
    <submittedName>
        <fullName evidence="8">Nucleoside triphosphatase YtkD</fullName>
    </submittedName>
</protein>
<dbReference type="InterPro" id="IPR000086">
    <property type="entry name" value="NUDIX_hydrolase_dom"/>
</dbReference>
<dbReference type="GO" id="GO:0005737">
    <property type="term" value="C:cytoplasm"/>
    <property type="evidence" value="ECO:0007669"/>
    <property type="project" value="TreeGrafter"/>
</dbReference>
<dbReference type="PRINTS" id="PR00502">
    <property type="entry name" value="NUDIXFAMILY"/>
</dbReference>
<keyword evidence="4 6" id="KW-0378">Hydrolase</keyword>
<sequence>MKSFFDLRGQLVRLAFGENPFPQEPKHVFVLCRYRDRWLLTDHKKRGWEFPGGKIEAGEDAKDAAVREVYEETGGVVDRLVPIGQYQVFDEREAFVKKIFFATIREIRQRPHYHETNGPLLVDEETLVKPLNDRFSFLMRDSVVAESIRYLKENRLPDILSPEGSENGKG</sequence>
<dbReference type="Gene3D" id="3.90.79.10">
    <property type="entry name" value="Nucleoside Triphosphate Pyrophosphohydrolase"/>
    <property type="match status" value="1"/>
</dbReference>
<evidence type="ECO:0000256" key="4">
    <source>
        <dbReference type="ARBA" id="ARBA00022801"/>
    </source>
</evidence>
<organism evidence="8 9">
    <name type="scientific">Caldibacillus debilis</name>
    <dbReference type="NCBI Taxonomy" id="301148"/>
    <lineage>
        <taxon>Bacteria</taxon>
        <taxon>Bacillati</taxon>
        <taxon>Bacillota</taxon>
        <taxon>Bacilli</taxon>
        <taxon>Bacillales</taxon>
        <taxon>Bacillaceae</taxon>
        <taxon>Caldibacillus</taxon>
    </lineage>
</organism>
<evidence type="ECO:0000313" key="9">
    <source>
        <dbReference type="Proteomes" id="UP000257014"/>
    </source>
</evidence>
<evidence type="ECO:0000313" key="8">
    <source>
        <dbReference type="EMBL" id="REJ30625.1"/>
    </source>
</evidence>
<dbReference type="NCBIfam" id="TIGR02705">
    <property type="entry name" value="nudix_YtkD"/>
    <property type="match status" value="1"/>
</dbReference>
<accession>A0A3E0K798</accession>
<evidence type="ECO:0000256" key="5">
    <source>
        <dbReference type="ARBA" id="ARBA00022842"/>
    </source>
</evidence>
<evidence type="ECO:0000256" key="1">
    <source>
        <dbReference type="ARBA" id="ARBA00001946"/>
    </source>
</evidence>
<dbReference type="InterPro" id="IPR015797">
    <property type="entry name" value="NUDIX_hydrolase-like_dom_sf"/>
</dbReference>